<organism evidence="2 3">
    <name type="scientific">Pisolithus microcarpus 441</name>
    <dbReference type="NCBI Taxonomy" id="765257"/>
    <lineage>
        <taxon>Eukaryota</taxon>
        <taxon>Fungi</taxon>
        <taxon>Dikarya</taxon>
        <taxon>Basidiomycota</taxon>
        <taxon>Agaricomycotina</taxon>
        <taxon>Agaricomycetes</taxon>
        <taxon>Agaricomycetidae</taxon>
        <taxon>Boletales</taxon>
        <taxon>Sclerodermatineae</taxon>
        <taxon>Pisolithaceae</taxon>
        <taxon>Pisolithus</taxon>
    </lineage>
</organism>
<evidence type="ECO:0000256" key="1">
    <source>
        <dbReference type="SAM" id="MobiDB-lite"/>
    </source>
</evidence>
<evidence type="ECO:0000313" key="3">
    <source>
        <dbReference type="Proteomes" id="UP000054018"/>
    </source>
</evidence>
<reference evidence="3" key="2">
    <citation type="submission" date="2015-01" db="EMBL/GenBank/DDBJ databases">
        <title>Evolutionary Origins and Diversification of the Mycorrhizal Mutualists.</title>
        <authorList>
            <consortium name="DOE Joint Genome Institute"/>
            <consortium name="Mycorrhizal Genomics Consortium"/>
            <person name="Kohler A."/>
            <person name="Kuo A."/>
            <person name="Nagy L.G."/>
            <person name="Floudas D."/>
            <person name="Copeland A."/>
            <person name="Barry K.W."/>
            <person name="Cichocki N."/>
            <person name="Veneault-Fourrey C."/>
            <person name="LaButti K."/>
            <person name="Lindquist E.A."/>
            <person name="Lipzen A."/>
            <person name="Lundell T."/>
            <person name="Morin E."/>
            <person name="Murat C."/>
            <person name="Riley R."/>
            <person name="Ohm R."/>
            <person name="Sun H."/>
            <person name="Tunlid A."/>
            <person name="Henrissat B."/>
            <person name="Grigoriev I.V."/>
            <person name="Hibbett D.S."/>
            <person name="Martin F."/>
        </authorList>
    </citation>
    <scope>NUCLEOTIDE SEQUENCE [LARGE SCALE GENOMIC DNA]</scope>
    <source>
        <strain evidence="3">441</strain>
    </source>
</reference>
<keyword evidence="3" id="KW-1185">Reference proteome</keyword>
<dbReference type="Proteomes" id="UP000054018">
    <property type="component" value="Unassembled WGS sequence"/>
</dbReference>
<gene>
    <name evidence="2" type="ORF">PISMIDRAFT_680711</name>
</gene>
<dbReference type="EMBL" id="KN833744">
    <property type="protein sequence ID" value="KIK21965.1"/>
    <property type="molecule type" value="Genomic_DNA"/>
</dbReference>
<proteinExistence type="predicted"/>
<protein>
    <submittedName>
        <fullName evidence="2">Uncharacterized protein</fullName>
    </submittedName>
</protein>
<sequence>MKIEEIACCDMLGRTYDEDDMAFMWMFHSHRCHSNHLSRIGPRQPPSFTMHHGGKQELMQHSPLLSRIH</sequence>
<evidence type="ECO:0000313" key="2">
    <source>
        <dbReference type="EMBL" id="KIK21965.1"/>
    </source>
</evidence>
<dbReference type="AlphaFoldDB" id="A0A0C9YB65"/>
<accession>A0A0C9YB65</accession>
<reference evidence="2 3" key="1">
    <citation type="submission" date="2014-04" db="EMBL/GenBank/DDBJ databases">
        <authorList>
            <consortium name="DOE Joint Genome Institute"/>
            <person name="Kuo A."/>
            <person name="Kohler A."/>
            <person name="Costa M.D."/>
            <person name="Nagy L.G."/>
            <person name="Floudas D."/>
            <person name="Copeland A."/>
            <person name="Barry K.W."/>
            <person name="Cichocki N."/>
            <person name="Veneault-Fourrey C."/>
            <person name="LaButti K."/>
            <person name="Lindquist E.A."/>
            <person name="Lipzen A."/>
            <person name="Lundell T."/>
            <person name="Morin E."/>
            <person name="Murat C."/>
            <person name="Sun H."/>
            <person name="Tunlid A."/>
            <person name="Henrissat B."/>
            <person name="Grigoriev I.V."/>
            <person name="Hibbett D.S."/>
            <person name="Martin F."/>
            <person name="Nordberg H.P."/>
            <person name="Cantor M.N."/>
            <person name="Hua S.X."/>
        </authorList>
    </citation>
    <scope>NUCLEOTIDE SEQUENCE [LARGE SCALE GENOMIC DNA]</scope>
    <source>
        <strain evidence="2 3">441</strain>
    </source>
</reference>
<dbReference type="HOGENOM" id="CLU_2776913_0_0_1"/>
<name>A0A0C9YB65_9AGAM</name>
<feature type="region of interest" description="Disordered" evidence="1">
    <location>
        <begin position="43"/>
        <end position="69"/>
    </location>
</feature>